<reference evidence="10 11" key="1">
    <citation type="submission" date="2019-06" db="EMBL/GenBank/DDBJ databases">
        <title>A novel Primate bocaparvovirus species 3 identified in wild Macaca mulatta in China.</title>
        <authorList>
            <person name="Ao Y."/>
        </authorList>
    </citation>
    <scope>NUCLEOTIDE SEQUENCE [LARGE SCALE GENOMIC DNA]</scope>
    <source>
        <strain evidence="10">MmBOV</strain>
    </source>
</reference>
<feature type="compositionally biased region" description="Low complexity" evidence="9">
    <location>
        <begin position="59"/>
        <end position="78"/>
    </location>
</feature>
<evidence type="ECO:0000313" key="11">
    <source>
        <dbReference type="Proteomes" id="UP000676686"/>
    </source>
</evidence>
<name>A0A517FM66_9VIRU</name>
<keyword evidence="7" id="KW-0804">Transcription</keyword>
<feature type="compositionally biased region" description="Basic and acidic residues" evidence="9">
    <location>
        <begin position="21"/>
        <end position="31"/>
    </location>
</feature>
<keyword evidence="11" id="KW-1185">Reference proteome</keyword>
<evidence type="ECO:0000256" key="7">
    <source>
        <dbReference type="ARBA" id="ARBA00023163"/>
    </source>
</evidence>
<keyword evidence="5" id="KW-0805">Transcription regulation</keyword>
<dbReference type="InterPro" id="IPR021075">
    <property type="entry name" value="Bocavirus_NP1"/>
</dbReference>
<dbReference type="GO" id="GO:0042025">
    <property type="term" value="C:host cell nucleus"/>
    <property type="evidence" value="ECO:0007669"/>
    <property type="project" value="UniProtKB-SubCell"/>
</dbReference>
<evidence type="ECO:0000256" key="4">
    <source>
        <dbReference type="ARBA" id="ARBA00022562"/>
    </source>
</evidence>
<evidence type="ECO:0000256" key="9">
    <source>
        <dbReference type="SAM" id="MobiDB-lite"/>
    </source>
</evidence>
<accession>A0A517FM66</accession>
<comment type="subcellular location">
    <subcellularLocation>
        <location evidence="1">Host nucleus</location>
    </subcellularLocation>
</comment>
<evidence type="ECO:0000256" key="6">
    <source>
        <dbReference type="ARBA" id="ARBA00023159"/>
    </source>
</evidence>
<comment type="function">
    <text evidence="8">Required for the expression of the capsid proteins. Performs the splicing and internal polyadenylation of the viral capsid-encoding mRNA precursor, which allows its maturation and expression. Transactivates the viral promoter.</text>
</comment>
<dbReference type="KEGG" id="vg:65103101"/>
<keyword evidence="6" id="KW-0010">Activator</keyword>
<dbReference type="Proteomes" id="UP000676686">
    <property type="component" value="Segment"/>
</dbReference>
<dbReference type="RefSeq" id="YP_010087788.1">
    <property type="nucleotide sequence ID" value="NC_055583.1"/>
</dbReference>
<evidence type="ECO:0000256" key="2">
    <source>
        <dbReference type="ARBA" id="ARBA00007126"/>
    </source>
</evidence>
<evidence type="ECO:0000256" key="8">
    <source>
        <dbReference type="ARBA" id="ARBA00045895"/>
    </source>
</evidence>
<proteinExistence type="inferred from homology"/>
<dbReference type="GeneID" id="65103101"/>
<evidence type="ECO:0000256" key="1">
    <source>
        <dbReference type="ARBA" id="ARBA00004147"/>
    </source>
</evidence>
<comment type="similarity">
    <text evidence="2">Belongs to the Bocaparvovirus Non-structural protein NP-1 family.</text>
</comment>
<evidence type="ECO:0000256" key="3">
    <source>
        <dbReference type="ARBA" id="ARBA00020315"/>
    </source>
</evidence>
<dbReference type="Pfam" id="PF11733">
    <property type="entry name" value="NP1-WLL"/>
    <property type="match status" value="1"/>
</dbReference>
<keyword evidence="4" id="KW-1048">Host nucleus</keyword>
<sequence length="212" mass="24601">MSSESTKARHRASKRSPSPLKLERKRNWDQKRRSRSPIHRNGEKNLASSAPQRLEKNQSFSTASKTSETATTTRESTSGGNKTNPYTVFSRHRAANPDAPGWCGFYWHSTRIARDGTNEIFNRCKQQFQELQVDNKLDWDGVKEILFANKKIMDQKYRNMFWHFRNMPDCNRCDYWDDVYRMHLAKVSSQVPDVSDEEMLAAAEVMDSDASN</sequence>
<feature type="region of interest" description="Disordered" evidence="9">
    <location>
        <begin position="1"/>
        <end position="87"/>
    </location>
</feature>
<evidence type="ECO:0000313" key="10">
    <source>
        <dbReference type="EMBL" id="QDS02906.1"/>
    </source>
</evidence>
<organism evidence="10 11">
    <name type="scientific">Bocaparvovirus primate3</name>
    <dbReference type="NCBI Taxonomy" id="3052042"/>
    <lineage>
        <taxon>Viruses</taxon>
        <taxon>Monodnaviria</taxon>
        <taxon>Shotokuvirae</taxon>
        <taxon>Cossaviricota</taxon>
        <taxon>Quintoviricetes</taxon>
        <taxon>Piccovirales</taxon>
        <taxon>Parvoviridae</taxon>
        <taxon>Parvovirinae</taxon>
        <taxon>Bocaparvovirus</taxon>
    </lineage>
</organism>
<protein>
    <recommendedName>
        <fullName evidence="3">Non-structural protein NP-1</fullName>
    </recommendedName>
</protein>
<evidence type="ECO:0000256" key="5">
    <source>
        <dbReference type="ARBA" id="ARBA00023015"/>
    </source>
</evidence>
<dbReference type="EMBL" id="MN091929">
    <property type="protein sequence ID" value="QDS02906.1"/>
    <property type="molecule type" value="Genomic_DNA"/>
</dbReference>